<organism evidence="2 3">
    <name type="scientific">Pseudonocardia tropica</name>
    <dbReference type="NCBI Taxonomy" id="681289"/>
    <lineage>
        <taxon>Bacteria</taxon>
        <taxon>Bacillati</taxon>
        <taxon>Actinomycetota</taxon>
        <taxon>Actinomycetes</taxon>
        <taxon>Pseudonocardiales</taxon>
        <taxon>Pseudonocardiaceae</taxon>
        <taxon>Pseudonocardia</taxon>
    </lineage>
</organism>
<dbReference type="Proteomes" id="UP001464923">
    <property type="component" value="Unassembled WGS sequence"/>
</dbReference>
<dbReference type="EMBL" id="JBEDNP010000005">
    <property type="protein sequence ID" value="MEQ3539443.1"/>
    <property type="molecule type" value="Genomic_DNA"/>
</dbReference>
<keyword evidence="1" id="KW-0472">Membrane</keyword>
<feature type="transmembrane region" description="Helical" evidence="1">
    <location>
        <begin position="68"/>
        <end position="93"/>
    </location>
</feature>
<accession>A0ABV1JX20</accession>
<evidence type="ECO:0000313" key="3">
    <source>
        <dbReference type="Proteomes" id="UP001464923"/>
    </source>
</evidence>
<sequence length="94" mass="9920">MNALRRRVLTERLDRECGVDRLVGDLAIPVADWASPGAAPARGAADAVESEMLALLARAERAGKWHGAVTGLLCSVPVVLLVLLTVPVVLAVLR</sequence>
<keyword evidence="1" id="KW-1133">Transmembrane helix</keyword>
<protein>
    <submittedName>
        <fullName evidence="2">Uncharacterized protein</fullName>
    </submittedName>
</protein>
<name>A0ABV1JX20_9PSEU</name>
<evidence type="ECO:0000256" key="1">
    <source>
        <dbReference type="SAM" id="Phobius"/>
    </source>
</evidence>
<evidence type="ECO:0000313" key="2">
    <source>
        <dbReference type="EMBL" id="MEQ3539443.1"/>
    </source>
</evidence>
<gene>
    <name evidence="2" type="ORF">WHI96_11465</name>
</gene>
<dbReference type="RefSeq" id="WP_345647545.1">
    <property type="nucleotide sequence ID" value="NZ_BAABLY010000052.1"/>
</dbReference>
<keyword evidence="1" id="KW-0812">Transmembrane</keyword>
<reference evidence="2 3" key="1">
    <citation type="submission" date="2024-03" db="EMBL/GenBank/DDBJ databases">
        <title>Draft genome sequence of Pseudonocardia tropica JCM 19149.</title>
        <authorList>
            <person name="Butdee W."/>
            <person name="Duangmal K."/>
        </authorList>
    </citation>
    <scope>NUCLEOTIDE SEQUENCE [LARGE SCALE GENOMIC DNA]</scope>
    <source>
        <strain evidence="2 3">JCM 19149</strain>
    </source>
</reference>
<proteinExistence type="predicted"/>
<keyword evidence="3" id="KW-1185">Reference proteome</keyword>
<comment type="caution">
    <text evidence="2">The sequence shown here is derived from an EMBL/GenBank/DDBJ whole genome shotgun (WGS) entry which is preliminary data.</text>
</comment>